<dbReference type="InterPro" id="IPR037241">
    <property type="entry name" value="E2F-DP_heterodim"/>
</dbReference>
<evidence type="ECO:0000256" key="2">
    <source>
        <dbReference type="ARBA" id="ARBA00010940"/>
    </source>
</evidence>
<organism evidence="10 11">
    <name type="scientific">Heterodera trifolii</name>
    <dbReference type="NCBI Taxonomy" id="157864"/>
    <lineage>
        <taxon>Eukaryota</taxon>
        <taxon>Metazoa</taxon>
        <taxon>Ecdysozoa</taxon>
        <taxon>Nematoda</taxon>
        <taxon>Chromadorea</taxon>
        <taxon>Rhabditida</taxon>
        <taxon>Tylenchina</taxon>
        <taxon>Tylenchomorpha</taxon>
        <taxon>Tylenchoidea</taxon>
        <taxon>Heteroderidae</taxon>
        <taxon>Heteroderinae</taxon>
        <taxon>Heterodera</taxon>
    </lineage>
</organism>
<dbReference type="InterPro" id="IPR015633">
    <property type="entry name" value="E2F"/>
</dbReference>
<dbReference type="InterPro" id="IPR036388">
    <property type="entry name" value="WH-like_DNA-bd_sf"/>
</dbReference>
<evidence type="ECO:0000256" key="6">
    <source>
        <dbReference type="ARBA" id="ARBA00023242"/>
    </source>
</evidence>
<dbReference type="InterPro" id="IPR003316">
    <property type="entry name" value="E2F_WHTH_DNA-bd_dom"/>
</dbReference>
<feature type="region of interest" description="Disordered" evidence="8">
    <location>
        <begin position="1"/>
        <end position="49"/>
    </location>
</feature>
<dbReference type="AlphaFoldDB" id="A0ABD2JRF0"/>
<dbReference type="Gene3D" id="6.10.250.540">
    <property type="match status" value="1"/>
</dbReference>
<dbReference type="Gene3D" id="1.10.10.10">
    <property type="entry name" value="Winged helix-like DNA-binding domain superfamily/Winged helix DNA-binding domain"/>
    <property type="match status" value="1"/>
</dbReference>
<dbReference type="EMBL" id="JBICBT010000917">
    <property type="protein sequence ID" value="KAL3093182.1"/>
    <property type="molecule type" value="Genomic_DNA"/>
</dbReference>
<proteinExistence type="inferred from homology"/>
<name>A0ABD2JRF0_9BILA</name>
<evidence type="ECO:0000256" key="4">
    <source>
        <dbReference type="ARBA" id="ARBA00023125"/>
    </source>
</evidence>
<keyword evidence="3 7" id="KW-0805">Transcription regulation</keyword>
<dbReference type="GO" id="GO:0005634">
    <property type="term" value="C:nucleus"/>
    <property type="evidence" value="ECO:0007669"/>
    <property type="project" value="UniProtKB-SubCell"/>
</dbReference>
<gene>
    <name evidence="10" type="ORF">niasHT_022632</name>
</gene>
<dbReference type="Pfam" id="PF02319">
    <property type="entry name" value="WHD_E2F_TDP"/>
    <property type="match status" value="1"/>
</dbReference>
<dbReference type="GO" id="GO:0003677">
    <property type="term" value="F:DNA binding"/>
    <property type="evidence" value="ECO:0007669"/>
    <property type="project" value="UniProtKB-KW"/>
</dbReference>
<comment type="similarity">
    <text evidence="2 7">Belongs to the E2F/DP family.</text>
</comment>
<evidence type="ECO:0000256" key="8">
    <source>
        <dbReference type="SAM" id="MobiDB-lite"/>
    </source>
</evidence>
<keyword evidence="6 7" id="KW-0539">Nucleus</keyword>
<evidence type="ECO:0000313" key="11">
    <source>
        <dbReference type="Proteomes" id="UP001620626"/>
    </source>
</evidence>
<feature type="compositionally biased region" description="Low complexity" evidence="8">
    <location>
        <begin position="8"/>
        <end position="37"/>
    </location>
</feature>
<reference evidence="10 11" key="1">
    <citation type="submission" date="2024-10" db="EMBL/GenBank/DDBJ databases">
        <authorList>
            <person name="Kim D."/>
        </authorList>
    </citation>
    <scope>NUCLEOTIDE SEQUENCE [LARGE SCALE GENOMIC DNA]</scope>
    <source>
        <strain evidence="10">BH-2024</strain>
    </source>
</reference>
<accession>A0ABD2JRF0</accession>
<keyword evidence="11" id="KW-1185">Reference proteome</keyword>
<protein>
    <recommendedName>
        <fullName evidence="9">E2F/DP family winged-helix DNA-binding domain-containing protein</fullName>
    </recommendedName>
</protein>
<evidence type="ECO:0000313" key="10">
    <source>
        <dbReference type="EMBL" id="KAL3093182.1"/>
    </source>
</evidence>
<comment type="caution">
    <text evidence="10">The sequence shown here is derived from an EMBL/GenBank/DDBJ whole genome shotgun (WGS) entry which is preliminary data.</text>
</comment>
<dbReference type="FunFam" id="1.10.10.10:FF:000458">
    <property type="entry name" value="E2F-like (Mammalian transcription factor)"/>
    <property type="match status" value="1"/>
</dbReference>
<dbReference type="SUPFAM" id="SSF144074">
    <property type="entry name" value="E2F-DP heterodimerization region"/>
    <property type="match status" value="1"/>
</dbReference>
<dbReference type="PANTHER" id="PTHR12081">
    <property type="entry name" value="TRANSCRIPTION FACTOR E2F"/>
    <property type="match status" value="1"/>
</dbReference>
<dbReference type="Pfam" id="PF16421">
    <property type="entry name" value="E2F_CC-MB"/>
    <property type="match status" value="1"/>
</dbReference>
<feature type="region of interest" description="Disordered" evidence="8">
    <location>
        <begin position="82"/>
        <end position="106"/>
    </location>
</feature>
<evidence type="ECO:0000259" key="9">
    <source>
        <dbReference type="SMART" id="SM01372"/>
    </source>
</evidence>
<feature type="domain" description="E2F/DP family winged-helix DNA-binding" evidence="9">
    <location>
        <begin position="104"/>
        <end position="167"/>
    </location>
</feature>
<feature type="compositionally biased region" description="Polar residues" evidence="8">
    <location>
        <begin position="38"/>
        <end position="49"/>
    </location>
</feature>
<dbReference type="SUPFAM" id="SSF46785">
    <property type="entry name" value="Winged helix' DNA-binding domain"/>
    <property type="match status" value="1"/>
</dbReference>
<keyword evidence="4 7" id="KW-0238">DNA-binding</keyword>
<keyword evidence="5 7" id="KW-0804">Transcription</keyword>
<sequence>MDFRPTDFAFSSPSSSSSVPPNPSFASFDSFSSPIPSQNAANESGSPSFVHLQTDQKNFQTPQFKCRRKLVLEHLSKSEGAASSKRYVDTPMRGGRVSDEDPSRQDSSLLRLTQRFLELHTKGGILNLNEAAQLLGVQKRRLYDITNVLEGIELIEKVGKNSIRWKNYDEFLCSSDFQSLSKENAELAKSESELDALTHAISAALKLSKEDPTDAVYCYSSFSDIRSIDSFVDKTLIAVKAPFEPQPRSSIEVPDPCETGRYEMTVRNENGGPLQAYLCREPMQKNASEFAPNNCKAETEETKAISDSLGTQSFCGPKVPSNELRSPSKQQRMLSPLKLLFANSQPCPDAVSSNSVGPGGVFFPPPGDSFLSLDPPFEENDPYCPLFMNDQNTSLNSLFG</sequence>
<evidence type="ECO:0000256" key="5">
    <source>
        <dbReference type="ARBA" id="ARBA00023163"/>
    </source>
</evidence>
<dbReference type="Proteomes" id="UP001620626">
    <property type="component" value="Unassembled WGS sequence"/>
</dbReference>
<evidence type="ECO:0000256" key="7">
    <source>
        <dbReference type="RuleBase" id="RU003796"/>
    </source>
</evidence>
<comment type="subcellular location">
    <subcellularLocation>
        <location evidence="1 7">Nucleus</location>
    </subcellularLocation>
</comment>
<dbReference type="InterPro" id="IPR036390">
    <property type="entry name" value="WH_DNA-bd_sf"/>
</dbReference>
<dbReference type="InterPro" id="IPR032198">
    <property type="entry name" value="E2F_CC-MB"/>
</dbReference>
<evidence type="ECO:0000256" key="1">
    <source>
        <dbReference type="ARBA" id="ARBA00004123"/>
    </source>
</evidence>
<evidence type="ECO:0000256" key="3">
    <source>
        <dbReference type="ARBA" id="ARBA00023015"/>
    </source>
</evidence>
<dbReference type="SMART" id="SM01372">
    <property type="entry name" value="E2F_TDP"/>
    <property type="match status" value="1"/>
</dbReference>
<dbReference type="PANTHER" id="PTHR12081:SF18">
    <property type="entry name" value="TRANSCRIPTION FACTOR E2F2-RELATED"/>
    <property type="match status" value="1"/>
</dbReference>